<evidence type="ECO:0000313" key="2">
    <source>
        <dbReference type="Proteomes" id="UP000018721"/>
    </source>
</evidence>
<dbReference type="HOGENOM" id="CLU_133527_0_0_1"/>
<protein>
    <submittedName>
        <fullName evidence="1">Uncharacterized protein</fullName>
    </submittedName>
</protein>
<reference evidence="1 2" key="1">
    <citation type="submission" date="2013-11" db="EMBL/GenBank/DDBJ databases">
        <title>The Genome Sequence of Phytophthora parasitica P1569.</title>
        <authorList>
            <consortium name="The Broad Institute Genomics Platform"/>
            <person name="Russ C."/>
            <person name="Tyler B."/>
            <person name="Panabieres F."/>
            <person name="Shan W."/>
            <person name="Tripathy S."/>
            <person name="Grunwald N."/>
            <person name="Machado M."/>
            <person name="Johnson C.S."/>
            <person name="Arredondo F."/>
            <person name="Hong C."/>
            <person name="Coffey M."/>
            <person name="Young S.K."/>
            <person name="Zeng Q."/>
            <person name="Gargeya S."/>
            <person name="Fitzgerald M."/>
            <person name="Abouelleil A."/>
            <person name="Alvarado L."/>
            <person name="Chapman S.B."/>
            <person name="Gainer-Dewar J."/>
            <person name="Goldberg J."/>
            <person name="Griggs A."/>
            <person name="Gujja S."/>
            <person name="Hansen M."/>
            <person name="Howarth C."/>
            <person name="Imamovic A."/>
            <person name="Ireland A."/>
            <person name="Larimer J."/>
            <person name="McCowan C."/>
            <person name="Murphy C."/>
            <person name="Pearson M."/>
            <person name="Poon T.W."/>
            <person name="Priest M."/>
            <person name="Roberts A."/>
            <person name="Saif S."/>
            <person name="Shea T."/>
            <person name="Sykes S."/>
            <person name="Wortman J."/>
            <person name="Nusbaum C."/>
            <person name="Birren B."/>
        </authorList>
    </citation>
    <scope>NUCLEOTIDE SEQUENCE [LARGE SCALE GENOMIC DNA]</scope>
    <source>
        <strain evidence="1 2">P1569</strain>
    </source>
</reference>
<keyword evidence="2" id="KW-1185">Reference proteome</keyword>
<gene>
    <name evidence="1" type="ORF">F443_08012</name>
</gene>
<dbReference type="EMBL" id="ANIZ01001385">
    <property type="protein sequence ID" value="ETI47873.1"/>
    <property type="molecule type" value="Genomic_DNA"/>
</dbReference>
<dbReference type="AlphaFoldDB" id="V9FAT9"/>
<dbReference type="OrthoDB" id="10443663at2759"/>
<evidence type="ECO:0000313" key="1">
    <source>
        <dbReference type="EMBL" id="ETI47873.1"/>
    </source>
</evidence>
<comment type="caution">
    <text evidence="1">The sequence shown here is derived from an EMBL/GenBank/DDBJ whole genome shotgun (WGS) entry which is preliminary data.</text>
</comment>
<organism evidence="1 2">
    <name type="scientific">Phytophthora nicotianae P1569</name>
    <dbReference type="NCBI Taxonomy" id="1317065"/>
    <lineage>
        <taxon>Eukaryota</taxon>
        <taxon>Sar</taxon>
        <taxon>Stramenopiles</taxon>
        <taxon>Oomycota</taxon>
        <taxon>Peronosporomycetes</taxon>
        <taxon>Peronosporales</taxon>
        <taxon>Peronosporaceae</taxon>
        <taxon>Phytophthora</taxon>
    </lineage>
</organism>
<name>V9FAT9_PHYNI</name>
<sequence length="135" mass="15038">MGVQELAEEVQHTANEVIKNATQTVYDASFKKFSNFCIANGYPGPRNERHHELPVVLVEYLLHDGTGVNTWCVREDESGEKHGYGNSARDPFVRQFMRGLKTSKASEFVSAKAIPVSLDMLTVPHAFLDFPAGLK</sequence>
<proteinExistence type="predicted"/>
<accession>V9FAT9</accession>
<dbReference type="Proteomes" id="UP000018721">
    <property type="component" value="Unassembled WGS sequence"/>
</dbReference>